<gene>
    <name evidence="1" type="ORF">F2Q70_00013190</name>
</gene>
<name>A0A8S9MC17_BRACR</name>
<dbReference type="AlphaFoldDB" id="A0A8S9MC17"/>
<sequence length="144" mass="15053">MSTLFFGTGGGELGDSGSVSLLLLFEEPLVYRLDFGVAGSSSSSSVFSLRICVDRSSGVVTASLPYWFAKSRCWSVLGADGPGVYFVQPAVTQTSLWHALLRSSLRRLVSLSGVSSVLCEFPLGLIQSVGHGAIGGLLAASFVD</sequence>
<protein>
    <submittedName>
        <fullName evidence="1">Uncharacterized protein</fullName>
    </submittedName>
</protein>
<reference evidence="1" key="1">
    <citation type="submission" date="2019-12" db="EMBL/GenBank/DDBJ databases">
        <title>Genome sequencing and annotation of Brassica cretica.</title>
        <authorList>
            <person name="Studholme D.J."/>
            <person name="Sarris P.F."/>
        </authorList>
    </citation>
    <scope>NUCLEOTIDE SEQUENCE</scope>
    <source>
        <strain evidence="1">PFS-102/07</strain>
        <tissue evidence="1">Leaf</tissue>
    </source>
</reference>
<proteinExistence type="predicted"/>
<evidence type="ECO:0000313" key="1">
    <source>
        <dbReference type="EMBL" id="KAF2614733.1"/>
    </source>
</evidence>
<dbReference type="EMBL" id="QGKY02000089">
    <property type="protein sequence ID" value="KAF2614733.1"/>
    <property type="molecule type" value="Genomic_DNA"/>
</dbReference>
<organism evidence="1">
    <name type="scientific">Brassica cretica</name>
    <name type="common">Mustard</name>
    <dbReference type="NCBI Taxonomy" id="69181"/>
    <lineage>
        <taxon>Eukaryota</taxon>
        <taxon>Viridiplantae</taxon>
        <taxon>Streptophyta</taxon>
        <taxon>Embryophyta</taxon>
        <taxon>Tracheophyta</taxon>
        <taxon>Spermatophyta</taxon>
        <taxon>Magnoliopsida</taxon>
        <taxon>eudicotyledons</taxon>
        <taxon>Gunneridae</taxon>
        <taxon>Pentapetalae</taxon>
        <taxon>rosids</taxon>
        <taxon>malvids</taxon>
        <taxon>Brassicales</taxon>
        <taxon>Brassicaceae</taxon>
        <taxon>Brassiceae</taxon>
        <taxon>Brassica</taxon>
    </lineage>
</organism>
<accession>A0A8S9MC17</accession>
<comment type="caution">
    <text evidence="1">The sequence shown here is derived from an EMBL/GenBank/DDBJ whole genome shotgun (WGS) entry which is preliminary data.</text>
</comment>